<dbReference type="Gene3D" id="1.10.150.240">
    <property type="entry name" value="Putative phosphatase, domain 2"/>
    <property type="match status" value="1"/>
</dbReference>
<evidence type="ECO:0000313" key="1">
    <source>
        <dbReference type="EMBL" id="QNM10383.1"/>
    </source>
</evidence>
<keyword evidence="2" id="KW-1185">Reference proteome</keyword>
<dbReference type="InterPro" id="IPR050155">
    <property type="entry name" value="HAD-like_hydrolase_sf"/>
</dbReference>
<dbReference type="PANTHER" id="PTHR43434:SF1">
    <property type="entry name" value="PHOSPHOGLYCOLATE PHOSPHATASE"/>
    <property type="match status" value="1"/>
</dbReference>
<dbReference type="SUPFAM" id="SSF56784">
    <property type="entry name" value="HAD-like"/>
    <property type="match status" value="1"/>
</dbReference>
<dbReference type="Pfam" id="PF13419">
    <property type="entry name" value="HAD_2"/>
    <property type="match status" value="1"/>
</dbReference>
<dbReference type="SFLD" id="SFLDS00003">
    <property type="entry name" value="Haloacid_Dehalogenase"/>
    <property type="match status" value="1"/>
</dbReference>
<sequence length="207" mass="22959">MDSIIFDVDGTLWDCTDTVAQAWNDMFEKEPDINIRLTGDDLKKLFGKLLEEIGAILFSDCPPERRRELLEKCYIAEDAALRDHPPLPYEGLEDVLKILSERCPLYIVSNCQAGYIERFLDATGFGHYFSGHLCPGDTGEAKAANISAIIRQNSLHSAVYVGDTLGDFEAAHQAGVPFVYASYGFGQVPAPDYTIDSISDLPALFRE</sequence>
<dbReference type="GO" id="GO:0008967">
    <property type="term" value="F:phosphoglycolate phosphatase activity"/>
    <property type="evidence" value="ECO:0007669"/>
    <property type="project" value="TreeGrafter"/>
</dbReference>
<keyword evidence="1" id="KW-0378">Hydrolase</keyword>
<dbReference type="Gene3D" id="3.40.50.1000">
    <property type="entry name" value="HAD superfamily/HAD-like"/>
    <property type="match status" value="1"/>
</dbReference>
<dbReference type="GO" id="GO:0006281">
    <property type="term" value="P:DNA repair"/>
    <property type="evidence" value="ECO:0007669"/>
    <property type="project" value="TreeGrafter"/>
</dbReference>
<accession>A0A7G9GHV1</accession>
<dbReference type="NCBIfam" id="TIGR01549">
    <property type="entry name" value="HAD-SF-IA-v1"/>
    <property type="match status" value="1"/>
</dbReference>
<name>A0A7G9GHV1_9FIRM</name>
<dbReference type="PANTHER" id="PTHR43434">
    <property type="entry name" value="PHOSPHOGLYCOLATE PHOSPHATASE"/>
    <property type="match status" value="1"/>
</dbReference>
<reference evidence="1 2" key="1">
    <citation type="submission" date="2020-08" db="EMBL/GenBank/DDBJ databases">
        <authorList>
            <person name="Liu C."/>
            <person name="Sun Q."/>
        </authorList>
    </citation>
    <scope>NUCLEOTIDE SEQUENCE [LARGE SCALE GENOMIC DNA]</scope>
    <source>
        <strain evidence="1 2">NSJ-29</strain>
    </source>
</reference>
<dbReference type="InterPro" id="IPR036412">
    <property type="entry name" value="HAD-like_sf"/>
</dbReference>
<dbReference type="InterPro" id="IPR023198">
    <property type="entry name" value="PGP-like_dom2"/>
</dbReference>
<dbReference type="InterPro" id="IPR006439">
    <property type="entry name" value="HAD-SF_hydro_IA"/>
</dbReference>
<dbReference type="EMBL" id="CP060635">
    <property type="protein sequence ID" value="QNM10383.1"/>
    <property type="molecule type" value="Genomic_DNA"/>
</dbReference>
<evidence type="ECO:0000313" key="2">
    <source>
        <dbReference type="Proteomes" id="UP000515860"/>
    </source>
</evidence>
<organism evidence="1 2">
    <name type="scientific">Wansuia hejianensis</name>
    <dbReference type="NCBI Taxonomy" id="2763667"/>
    <lineage>
        <taxon>Bacteria</taxon>
        <taxon>Bacillati</taxon>
        <taxon>Bacillota</taxon>
        <taxon>Clostridia</taxon>
        <taxon>Lachnospirales</taxon>
        <taxon>Lachnospiraceae</taxon>
        <taxon>Wansuia</taxon>
    </lineage>
</organism>
<dbReference type="KEGG" id="whj:H9Q79_01315"/>
<proteinExistence type="predicted"/>
<dbReference type="InterPro" id="IPR041492">
    <property type="entry name" value="HAD_2"/>
</dbReference>
<protein>
    <submittedName>
        <fullName evidence="1">HAD family hydrolase</fullName>
    </submittedName>
</protein>
<dbReference type="AlphaFoldDB" id="A0A7G9GHV1"/>
<dbReference type="InterPro" id="IPR023214">
    <property type="entry name" value="HAD_sf"/>
</dbReference>
<dbReference type="SFLD" id="SFLDG01129">
    <property type="entry name" value="C1.5:_HAD__Beta-PGM__Phosphata"/>
    <property type="match status" value="1"/>
</dbReference>
<dbReference type="Proteomes" id="UP000515860">
    <property type="component" value="Chromosome"/>
</dbReference>
<gene>
    <name evidence="1" type="ORF">H9Q79_01315</name>
</gene>